<organism evidence="3 4">
    <name type="scientific">Diploscapter pachys</name>
    <dbReference type="NCBI Taxonomy" id="2018661"/>
    <lineage>
        <taxon>Eukaryota</taxon>
        <taxon>Metazoa</taxon>
        <taxon>Ecdysozoa</taxon>
        <taxon>Nematoda</taxon>
        <taxon>Chromadorea</taxon>
        <taxon>Rhabditida</taxon>
        <taxon>Rhabditina</taxon>
        <taxon>Rhabditomorpha</taxon>
        <taxon>Rhabditoidea</taxon>
        <taxon>Rhabditidae</taxon>
        <taxon>Diploscapter</taxon>
    </lineage>
</organism>
<dbReference type="STRING" id="2018661.A0A2A2LKV5"/>
<name>A0A2A2LKV5_9BILA</name>
<protein>
    <recommendedName>
        <fullName evidence="2">Thioredoxin-like fold domain-containing protein</fullName>
    </recommendedName>
</protein>
<comment type="caution">
    <text evidence="3">The sequence shown here is derived from an EMBL/GenBank/DDBJ whole genome shotgun (WGS) entry which is preliminary data.</text>
</comment>
<dbReference type="GO" id="GO:0004791">
    <property type="term" value="F:thioredoxin-disulfide reductase (NADPH) activity"/>
    <property type="evidence" value="ECO:0007669"/>
    <property type="project" value="TreeGrafter"/>
</dbReference>
<dbReference type="Pfam" id="PF13905">
    <property type="entry name" value="Thioredoxin_8"/>
    <property type="match status" value="1"/>
</dbReference>
<feature type="region of interest" description="Disordered" evidence="1">
    <location>
        <begin position="467"/>
        <end position="488"/>
    </location>
</feature>
<dbReference type="GO" id="GO:0030178">
    <property type="term" value="P:negative regulation of Wnt signaling pathway"/>
    <property type="evidence" value="ECO:0007669"/>
    <property type="project" value="TreeGrafter"/>
</dbReference>
<accession>A0A2A2LKV5</accession>
<dbReference type="PANTHER" id="PTHR46472">
    <property type="entry name" value="NUCLEOREDOXIN"/>
    <property type="match status" value="1"/>
</dbReference>
<feature type="compositionally biased region" description="Basic and acidic residues" evidence="1">
    <location>
        <begin position="335"/>
        <end position="348"/>
    </location>
</feature>
<dbReference type="PANTHER" id="PTHR46472:SF1">
    <property type="entry name" value="NUCLEOREDOXIN"/>
    <property type="match status" value="1"/>
</dbReference>
<dbReference type="InterPro" id="IPR036249">
    <property type="entry name" value="Thioredoxin-like_sf"/>
</dbReference>
<dbReference type="Gene3D" id="3.40.30.10">
    <property type="entry name" value="Glutaredoxin"/>
    <property type="match status" value="1"/>
</dbReference>
<dbReference type="GO" id="GO:0031397">
    <property type="term" value="P:negative regulation of protein ubiquitination"/>
    <property type="evidence" value="ECO:0007669"/>
    <property type="project" value="TreeGrafter"/>
</dbReference>
<evidence type="ECO:0000313" key="4">
    <source>
        <dbReference type="Proteomes" id="UP000218231"/>
    </source>
</evidence>
<feature type="domain" description="Thioredoxin-like fold" evidence="2">
    <location>
        <begin position="165"/>
        <end position="256"/>
    </location>
</feature>
<evidence type="ECO:0000313" key="3">
    <source>
        <dbReference type="EMBL" id="PAV86698.1"/>
    </source>
</evidence>
<dbReference type="Proteomes" id="UP000218231">
    <property type="component" value="Unassembled WGS sequence"/>
</dbReference>
<evidence type="ECO:0000256" key="1">
    <source>
        <dbReference type="SAM" id="MobiDB-lite"/>
    </source>
</evidence>
<feature type="compositionally biased region" description="Low complexity" evidence="1">
    <location>
        <begin position="471"/>
        <end position="480"/>
    </location>
</feature>
<feature type="region of interest" description="Disordered" evidence="1">
    <location>
        <begin position="335"/>
        <end position="374"/>
    </location>
</feature>
<sequence length="488" mass="54806">MSFEELYDSCFRNVSLIKVSKKDKEPDAPSSLLVTLNHVMATSTNVVFFLTAQNRGAELALKLEHLVKKRNEKCDKDKPQSSPARIRRFFGMKRKKSKKDGGLCNEEVTSVILVDTDYQADGATAATIPFAQPGWWPPHSSDLLKGTLVKRGGEKLEYSSLTETVRGFLFGAQWCPPARLWIKQLIPVYESLRSNGKSIELVFCSSDRTQDAFDQFLEQMPWPAFSYDTAKTLSLTRLWNVNGIPALLLVDDKGTILSRHGRSSLLSDPLGQLFPWGFQSMYELNELTMCRLRDEPSLILFTEGSPEDMQFSLSILDSVARQLYEERLQIEEKRADEREKRKEDRENSENGNSLSKSSSSDECSSIDSSEMTIPPQADPLQILYTAEDPICDHILEKILGLGDAPLPLLCIVDGLAGQFCICDEPDVSEQVVGQFVEEYRREKLKWIPLPGAREQTSKNGTSTILQHTLVSESPSQSSLSDETKTESN</sequence>
<proteinExistence type="predicted"/>
<dbReference type="OrthoDB" id="189920at2759"/>
<dbReference type="AlphaFoldDB" id="A0A2A2LKV5"/>
<dbReference type="InterPro" id="IPR012336">
    <property type="entry name" value="Thioredoxin-like_fold"/>
</dbReference>
<dbReference type="SUPFAM" id="SSF52833">
    <property type="entry name" value="Thioredoxin-like"/>
    <property type="match status" value="1"/>
</dbReference>
<keyword evidence="4" id="KW-1185">Reference proteome</keyword>
<evidence type="ECO:0000259" key="2">
    <source>
        <dbReference type="Pfam" id="PF13905"/>
    </source>
</evidence>
<dbReference type="GO" id="GO:0005634">
    <property type="term" value="C:nucleus"/>
    <property type="evidence" value="ECO:0007669"/>
    <property type="project" value="TreeGrafter"/>
</dbReference>
<dbReference type="EMBL" id="LIAE01006643">
    <property type="protein sequence ID" value="PAV86698.1"/>
    <property type="molecule type" value="Genomic_DNA"/>
</dbReference>
<gene>
    <name evidence="3" type="ORF">WR25_21887</name>
</gene>
<reference evidence="3 4" key="1">
    <citation type="journal article" date="2017" name="Curr. Biol.">
        <title>Genome architecture and evolution of a unichromosomal asexual nematode.</title>
        <authorList>
            <person name="Fradin H."/>
            <person name="Zegar C."/>
            <person name="Gutwein M."/>
            <person name="Lucas J."/>
            <person name="Kovtun M."/>
            <person name="Corcoran D."/>
            <person name="Baugh L.R."/>
            <person name="Kiontke K."/>
            <person name="Gunsalus K."/>
            <person name="Fitch D.H."/>
            <person name="Piano F."/>
        </authorList>
    </citation>
    <scope>NUCLEOTIDE SEQUENCE [LARGE SCALE GENOMIC DNA]</scope>
    <source>
        <strain evidence="3">PF1309</strain>
    </source>
</reference>
<feature type="compositionally biased region" description="Low complexity" evidence="1">
    <location>
        <begin position="349"/>
        <end position="370"/>
    </location>
</feature>